<organism evidence="1 2">
    <name type="scientific">Cytospora mali</name>
    <name type="common">Apple Valsa canker fungus</name>
    <name type="synonym">Valsa mali</name>
    <dbReference type="NCBI Taxonomy" id="578113"/>
    <lineage>
        <taxon>Eukaryota</taxon>
        <taxon>Fungi</taxon>
        <taxon>Dikarya</taxon>
        <taxon>Ascomycota</taxon>
        <taxon>Pezizomycotina</taxon>
        <taxon>Sordariomycetes</taxon>
        <taxon>Sordariomycetidae</taxon>
        <taxon>Diaporthales</taxon>
        <taxon>Cytosporaceae</taxon>
        <taxon>Cytospora</taxon>
    </lineage>
</organism>
<dbReference type="SMR" id="A0A194VH26"/>
<name>A0A194VH26_CYTMA</name>
<proteinExistence type="predicted"/>
<dbReference type="Proteomes" id="UP000078559">
    <property type="component" value="Unassembled WGS sequence"/>
</dbReference>
<reference evidence="1" key="1">
    <citation type="submission" date="2014-12" db="EMBL/GenBank/DDBJ databases">
        <title>Genome Sequence of Valsa Canker Pathogens Uncovers a Specific Adaption of Colonization on Woody Bark.</title>
        <authorList>
            <person name="Yin Z."/>
            <person name="Liu H."/>
            <person name="Gao X."/>
            <person name="Li Z."/>
            <person name="Song N."/>
            <person name="Ke X."/>
            <person name="Dai Q."/>
            <person name="Wu Y."/>
            <person name="Sun Y."/>
            <person name="Xu J.-R."/>
            <person name="Kang Z.K."/>
            <person name="Wang L."/>
            <person name="Huang L."/>
        </authorList>
    </citation>
    <scope>NUCLEOTIDE SEQUENCE [LARGE SCALE GENOMIC DNA]</scope>
    <source>
        <strain evidence="1">03-8</strain>
    </source>
</reference>
<sequence length="536" mass="60327">MDISSTAKISFNSVPEDNQALAAEIQALARDNGSKDPSETQLKSLLKRLYGRMCDFCGYRGKAATPDAKIIAAWESFFEPIKALAQVKPHGHMIAARMILYLASAFLNSSQLSRSLPMSNASFKPMALRCHFLIALDDTLLSYLAHIWSHGNKHETFSWVFTDYPVYSCRSNVCCADDFNPGGALHEQRTIDRFKAACVTRPSDLTPENGIRSRWEQSRPAEGRLDDIPEHPDLSRPAYVHTQCIASDGPARETYSYDVVDEDRGKTHWRGRLMLRRSRQFVLDARKMVKANLAKEGRRLAERALARSPLPVELQVEVLSYLEDIQEHPYLSKLDLAAVYKPFPETGKKCLECAIRGNKTADKMFKTTCPQKSVAIWSLPLRMFHTFHRNKQGGLSLCIHSDCNGHHHDASWSLGTTAVRLEDHLNGLLQGRCGPGVTLKSIGLGPLDPVRLPTVQEDSQRIERLFQSFSRRYEKKDMNDENLWIGISGLVDVMLHERVLLGLNPSGQTTTGINWMLGRTRQDEQRACLALKQGHS</sequence>
<dbReference type="OrthoDB" id="5216135at2759"/>
<evidence type="ECO:0000313" key="2">
    <source>
        <dbReference type="Proteomes" id="UP000078559"/>
    </source>
</evidence>
<evidence type="ECO:0000313" key="1">
    <source>
        <dbReference type="EMBL" id="KUI63431.1"/>
    </source>
</evidence>
<gene>
    <name evidence="1" type="ORF">VM1G_10249</name>
</gene>
<protein>
    <submittedName>
        <fullName evidence="1">Uncharacterized protein</fullName>
    </submittedName>
</protein>
<keyword evidence="2" id="KW-1185">Reference proteome</keyword>
<dbReference type="AlphaFoldDB" id="A0A194VH26"/>
<dbReference type="EMBL" id="KN796113">
    <property type="protein sequence ID" value="KUI63431.1"/>
    <property type="molecule type" value="Genomic_DNA"/>
</dbReference>
<accession>A0A194VH26</accession>